<feature type="region of interest" description="Disordered" evidence="1">
    <location>
        <begin position="22"/>
        <end position="181"/>
    </location>
</feature>
<proteinExistence type="predicted"/>
<dbReference type="HOGENOM" id="CLU_1489965_0_0_1"/>
<dbReference type="EMBL" id="CAOJ01000539">
    <property type="protein sequence ID" value="CCO26400.1"/>
    <property type="molecule type" value="Genomic_DNA"/>
</dbReference>
<sequence>MVAELYDSEDLHRAAGEDFVPIIDEYTPAQPTSPTTSSLLSRIGSGKERQPNKNERRPSKRRRSRSPVSHGYVANDSDDSAWNAADEGARRKISDTEEENGRYDVESANKRRKKEPPTEGFIWVSDDSDEEPAAKKGLSIAGASKRAGTRQTNDVDSAERSSRRRDYWRSKGSAGGNEDED</sequence>
<protein>
    <submittedName>
        <fullName evidence="2">Uncharacterized protein</fullName>
    </submittedName>
</protein>
<evidence type="ECO:0000256" key="1">
    <source>
        <dbReference type="SAM" id="MobiDB-lite"/>
    </source>
</evidence>
<name>M5BK04_THACB</name>
<dbReference type="AlphaFoldDB" id="M5BK04"/>
<feature type="compositionally biased region" description="Basic and acidic residues" evidence="1">
    <location>
        <begin position="45"/>
        <end position="57"/>
    </location>
</feature>
<comment type="caution">
    <text evidence="2">The sequence shown here is derived from an EMBL/GenBank/DDBJ whole genome shotgun (WGS) entry which is preliminary data.</text>
</comment>
<reference evidence="2 3" key="1">
    <citation type="journal article" date="2013" name="J. Biotechnol.">
        <title>Establishment and interpretation of the genome sequence of the phytopathogenic fungus Rhizoctonia solani AG1-IB isolate 7/3/14.</title>
        <authorList>
            <person name="Wibberg D.W."/>
            <person name="Jelonek L.J."/>
            <person name="Rupp O.R."/>
            <person name="Hennig M.H."/>
            <person name="Eikmeyer F.E."/>
            <person name="Goesmann A.G."/>
            <person name="Hartmann A.H."/>
            <person name="Borriss R.B."/>
            <person name="Grosch R.G."/>
            <person name="Puehler A.P."/>
            <person name="Schlueter A.S."/>
        </authorList>
    </citation>
    <scope>NUCLEOTIDE SEQUENCE [LARGE SCALE GENOMIC DNA]</scope>
    <source>
        <strain evidence="3">AG1-IB / isolate 7/3/14</strain>
    </source>
</reference>
<evidence type="ECO:0000313" key="2">
    <source>
        <dbReference type="EMBL" id="CCO26400.1"/>
    </source>
</evidence>
<feature type="compositionally biased region" description="Basic and acidic residues" evidence="1">
    <location>
        <begin position="87"/>
        <end position="109"/>
    </location>
</feature>
<gene>
    <name evidence="2" type="ORF">BN14_00423</name>
</gene>
<organism evidence="2 3">
    <name type="scientific">Thanatephorus cucumeris (strain AG1-IB / isolate 7/3/14)</name>
    <name type="common">Lettuce bottom rot fungus</name>
    <name type="synonym">Rhizoctonia solani</name>
    <dbReference type="NCBI Taxonomy" id="1108050"/>
    <lineage>
        <taxon>Eukaryota</taxon>
        <taxon>Fungi</taxon>
        <taxon>Dikarya</taxon>
        <taxon>Basidiomycota</taxon>
        <taxon>Agaricomycotina</taxon>
        <taxon>Agaricomycetes</taxon>
        <taxon>Cantharellales</taxon>
        <taxon>Ceratobasidiaceae</taxon>
        <taxon>Rhizoctonia</taxon>
        <taxon>Rhizoctonia solani AG-1</taxon>
    </lineage>
</organism>
<feature type="compositionally biased region" description="Basic and acidic residues" evidence="1">
    <location>
        <begin position="157"/>
        <end position="169"/>
    </location>
</feature>
<accession>M5BK04</accession>
<dbReference type="Proteomes" id="UP000012065">
    <property type="component" value="Unassembled WGS sequence"/>
</dbReference>
<feature type="compositionally biased region" description="Low complexity" evidence="1">
    <location>
        <begin position="32"/>
        <end position="41"/>
    </location>
</feature>
<evidence type="ECO:0000313" key="3">
    <source>
        <dbReference type="Proteomes" id="UP000012065"/>
    </source>
</evidence>